<comment type="caution">
    <text evidence="3">The sequence shown here is derived from an EMBL/GenBank/DDBJ whole genome shotgun (WGS) entry which is preliminary data.</text>
</comment>
<dbReference type="Pfam" id="PF18932">
    <property type="entry name" value="DUF5681"/>
    <property type="match status" value="1"/>
</dbReference>
<dbReference type="InterPro" id="IPR043736">
    <property type="entry name" value="DUF5681"/>
</dbReference>
<reference evidence="3 4" key="1">
    <citation type="submission" date="2020-08" db="EMBL/GenBank/DDBJ databases">
        <title>Genomic Encyclopedia of Type Strains, Phase IV (KMG-IV): sequencing the most valuable type-strain genomes for metagenomic binning, comparative biology and taxonomic classification.</title>
        <authorList>
            <person name="Goeker M."/>
        </authorList>
    </citation>
    <scope>NUCLEOTIDE SEQUENCE [LARGE SCALE GENOMIC DNA]</scope>
    <source>
        <strain evidence="3 4">DSM 7051</strain>
    </source>
</reference>
<dbReference type="EMBL" id="JACHOU010000018">
    <property type="protein sequence ID" value="MBB6356946.1"/>
    <property type="molecule type" value="Genomic_DNA"/>
</dbReference>
<name>A0A7X0FC18_9HYPH</name>
<accession>A0A7X0FC18</accession>
<gene>
    <name evidence="3" type="ORF">GGR00_004764</name>
</gene>
<evidence type="ECO:0000313" key="3">
    <source>
        <dbReference type="EMBL" id="MBB6356946.1"/>
    </source>
</evidence>
<dbReference type="RefSeq" id="WP_184701483.1">
    <property type="nucleotide sequence ID" value="NZ_BAABEG010000001.1"/>
</dbReference>
<organism evidence="3 4">
    <name type="scientific">Aminobacter aganoensis</name>
    <dbReference type="NCBI Taxonomy" id="83264"/>
    <lineage>
        <taxon>Bacteria</taxon>
        <taxon>Pseudomonadati</taxon>
        <taxon>Pseudomonadota</taxon>
        <taxon>Alphaproteobacteria</taxon>
        <taxon>Hyphomicrobiales</taxon>
        <taxon>Phyllobacteriaceae</taxon>
        <taxon>Aminobacter</taxon>
    </lineage>
</organism>
<dbReference type="AlphaFoldDB" id="A0A7X0FC18"/>
<evidence type="ECO:0000259" key="2">
    <source>
        <dbReference type="Pfam" id="PF18932"/>
    </source>
</evidence>
<keyword evidence="4" id="KW-1185">Reference proteome</keyword>
<feature type="region of interest" description="Disordered" evidence="1">
    <location>
        <begin position="1"/>
        <end position="32"/>
    </location>
</feature>
<proteinExistence type="predicted"/>
<protein>
    <recommendedName>
        <fullName evidence="2">DUF5681 domain-containing protein</fullName>
    </recommendedName>
</protein>
<feature type="compositionally biased region" description="Polar residues" evidence="1">
    <location>
        <begin position="19"/>
        <end position="31"/>
    </location>
</feature>
<sequence>MTAGKTAEQQRGRPFRPGQSGNPNGRPSGSRSKVLVALDALAEGEVEEIARAMIIKAKGGDAIAARAIFDRVWPPRKGARIQFDLPEVNKAEDLPGALAVVNRQVADGEISPDEAAVVVGLLEAQRKAIETNDLAARIAALEGRQAKK</sequence>
<evidence type="ECO:0000256" key="1">
    <source>
        <dbReference type="SAM" id="MobiDB-lite"/>
    </source>
</evidence>
<feature type="domain" description="DUF5681" evidence="2">
    <location>
        <begin position="14"/>
        <end position="75"/>
    </location>
</feature>
<dbReference type="Proteomes" id="UP000536262">
    <property type="component" value="Unassembled WGS sequence"/>
</dbReference>
<evidence type="ECO:0000313" key="4">
    <source>
        <dbReference type="Proteomes" id="UP000536262"/>
    </source>
</evidence>